<reference evidence="3 4" key="1">
    <citation type="submission" date="2017-07" db="EMBL/GenBank/DDBJ databases">
        <title>Genome sequence of the Sordaria macrospora wild type strain R19027.</title>
        <authorList>
            <person name="Nowrousian M."/>
            <person name="Teichert I."/>
            <person name="Kueck U."/>
        </authorList>
    </citation>
    <scope>NUCLEOTIDE SEQUENCE [LARGE SCALE GENOMIC DNA]</scope>
    <source>
        <strain evidence="3 4">R19027</strain>
        <tissue evidence="3">Mycelium</tissue>
    </source>
</reference>
<sequence>MNGEPSPPSPTDNPVDGEPIITEPVTVTDMVLIVGPDKERIPVESSSLKAASRVFAAMLSPPWLEINCKEVPLPVHDADAMRFIILTLSYDNENEFVNRLRTPQEILQIAMTVDKYHLRTALKFVLDYLFRQAGGDTFRPFVVEVVDREDLIYLCAAAYLLDRCENFSRYALDLLCYQVRSFTALMNDELINSILPAKFFW</sequence>
<proteinExistence type="predicted"/>
<evidence type="ECO:0000313" key="3">
    <source>
        <dbReference type="EMBL" id="KAA8628707.1"/>
    </source>
</evidence>
<dbReference type="InterPro" id="IPR000210">
    <property type="entry name" value="BTB/POZ_dom"/>
</dbReference>
<accession>A0A8S8ZDK0</accession>
<protein>
    <recommendedName>
        <fullName evidence="2">BTB domain-containing protein</fullName>
    </recommendedName>
</protein>
<dbReference type="Proteomes" id="UP000433876">
    <property type="component" value="Unassembled WGS sequence"/>
</dbReference>
<evidence type="ECO:0000259" key="2">
    <source>
        <dbReference type="Pfam" id="PF00651"/>
    </source>
</evidence>
<organism evidence="3 4">
    <name type="scientific">Sordaria macrospora</name>
    <dbReference type="NCBI Taxonomy" id="5147"/>
    <lineage>
        <taxon>Eukaryota</taxon>
        <taxon>Fungi</taxon>
        <taxon>Dikarya</taxon>
        <taxon>Ascomycota</taxon>
        <taxon>Pezizomycotina</taxon>
        <taxon>Sordariomycetes</taxon>
        <taxon>Sordariomycetidae</taxon>
        <taxon>Sordariales</taxon>
        <taxon>Sordariaceae</taxon>
        <taxon>Sordaria</taxon>
    </lineage>
</organism>
<feature type="compositionally biased region" description="Pro residues" evidence="1">
    <location>
        <begin position="1"/>
        <end position="11"/>
    </location>
</feature>
<dbReference type="SUPFAM" id="SSF54695">
    <property type="entry name" value="POZ domain"/>
    <property type="match status" value="1"/>
</dbReference>
<dbReference type="InterPro" id="IPR011333">
    <property type="entry name" value="SKP1/BTB/POZ_sf"/>
</dbReference>
<comment type="caution">
    <text evidence="3">The sequence shown here is derived from an EMBL/GenBank/DDBJ whole genome shotgun (WGS) entry which is preliminary data.</text>
</comment>
<evidence type="ECO:0000256" key="1">
    <source>
        <dbReference type="SAM" id="MobiDB-lite"/>
    </source>
</evidence>
<dbReference type="CDD" id="cd18186">
    <property type="entry name" value="BTB_POZ_ZBTB_KLHL-like"/>
    <property type="match status" value="1"/>
</dbReference>
<dbReference type="Gene3D" id="3.30.710.10">
    <property type="entry name" value="Potassium Channel Kv1.1, Chain A"/>
    <property type="match status" value="1"/>
</dbReference>
<dbReference type="VEuPathDB" id="FungiDB:SMAC_06943"/>
<dbReference type="AlphaFoldDB" id="A0A8S8ZDK0"/>
<dbReference type="EMBL" id="NMPR01000167">
    <property type="protein sequence ID" value="KAA8628707.1"/>
    <property type="molecule type" value="Genomic_DNA"/>
</dbReference>
<gene>
    <name evidence="3" type="ORF">SMACR_06943</name>
</gene>
<feature type="domain" description="BTB" evidence="2">
    <location>
        <begin position="27"/>
        <end position="120"/>
    </location>
</feature>
<name>A0A8S8ZDK0_SORMA</name>
<evidence type="ECO:0000313" key="4">
    <source>
        <dbReference type="Proteomes" id="UP000433876"/>
    </source>
</evidence>
<feature type="region of interest" description="Disordered" evidence="1">
    <location>
        <begin position="1"/>
        <end position="20"/>
    </location>
</feature>
<dbReference type="Pfam" id="PF00651">
    <property type="entry name" value="BTB"/>
    <property type="match status" value="1"/>
</dbReference>